<dbReference type="EMBL" id="MU154561">
    <property type="protein sequence ID" value="KAF9495510.1"/>
    <property type="molecule type" value="Genomic_DNA"/>
</dbReference>
<feature type="region of interest" description="Disordered" evidence="1">
    <location>
        <begin position="291"/>
        <end position="335"/>
    </location>
</feature>
<evidence type="ECO:0000313" key="3">
    <source>
        <dbReference type="Proteomes" id="UP000807025"/>
    </source>
</evidence>
<evidence type="ECO:0000256" key="1">
    <source>
        <dbReference type="SAM" id="MobiDB-lite"/>
    </source>
</evidence>
<feature type="compositionally biased region" description="Polar residues" evidence="1">
    <location>
        <begin position="7"/>
        <end position="23"/>
    </location>
</feature>
<feature type="region of interest" description="Disordered" evidence="1">
    <location>
        <begin position="385"/>
        <end position="407"/>
    </location>
</feature>
<feature type="compositionally biased region" description="Pro residues" evidence="1">
    <location>
        <begin position="301"/>
        <end position="321"/>
    </location>
</feature>
<gene>
    <name evidence="2" type="ORF">BDN71DRAFT_1447396</name>
</gene>
<evidence type="ECO:0008006" key="4">
    <source>
        <dbReference type="Google" id="ProtNLM"/>
    </source>
</evidence>
<dbReference type="OrthoDB" id="3259156at2759"/>
<feature type="region of interest" description="Disordered" evidence="1">
    <location>
        <begin position="1"/>
        <end position="80"/>
    </location>
</feature>
<feature type="compositionally biased region" description="Polar residues" evidence="1">
    <location>
        <begin position="325"/>
        <end position="335"/>
    </location>
</feature>
<proteinExistence type="predicted"/>
<feature type="compositionally biased region" description="Low complexity" evidence="1">
    <location>
        <begin position="61"/>
        <end position="73"/>
    </location>
</feature>
<accession>A0A9P5ZZH8</accession>
<feature type="compositionally biased region" description="Low complexity" evidence="1">
    <location>
        <begin position="37"/>
        <end position="51"/>
    </location>
</feature>
<comment type="caution">
    <text evidence="2">The sequence shown here is derived from an EMBL/GenBank/DDBJ whole genome shotgun (WGS) entry which is preliminary data.</text>
</comment>
<sequence length="614" mass="66733">MKEDAFASQQTLSIKSTSTSRSTGIMRHVSNLLSGNKKSSQKSSPTSSVFKMPRSLTSRPSKSSLVSTSYSPSVDCGKSSSNSYANVLPSDLPSLSTRRVPPIATITRVAVVGPLPQDIVNMIVSHTPRRSLPSIARTSRAFCKAARVALYSDIDVRFIRSARFEQLCILLASHTDLANLIERFTYHTWHPSFFQRAGKSVSRARDTRISLSSSATATLASALKNMQNLQHLTLPSFNASLMQNVLSPVLKKLTLFNHSLSPEEQHELKVWLRTQPGLQSLSFPNLFEKQSNADSTLSPSSPSPSAPATPELSPPSTPPLVPFSGNPSSLRSQRLHTLSPTLTSPSILSTISDQSGAFLPLLHSIHAPPNLFTFILSDQAALPTPPPSSHSLSVDIPRRPSSQSSHSIPLKHTTLRIHSTLYTGLRPSSLMQSLASRGTSVLTLCFSNDMDKRTVEKVLGAAGSMLGQIQTKRKRLAALEILEVEVGNAGVWCDDDVLNRIISSIISRFHSLRTLRLRYTPTRSRPPVSFSSSSSAANSTDSLPLSIRSMNTTTSRLTINSGFPSDYTLDNDEYPTSAPTDAENSFISSWVRSCPTLSSVFLLSGAEWKAGQSF</sequence>
<feature type="region of interest" description="Disordered" evidence="1">
    <location>
        <begin position="522"/>
        <end position="541"/>
    </location>
</feature>
<protein>
    <recommendedName>
        <fullName evidence="4">F-box domain-containing protein</fullName>
    </recommendedName>
</protein>
<dbReference type="AlphaFoldDB" id="A0A9P5ZZH8"/>
<reference evidence="2" key="1">
    <citation type="submission" date="2020-11" db="EMBL/GenBank/DDBJ databases">
        <authorList>
            <consortium name="DOE Joint Genome Institute"/>
            <person name="Ahrendt S."/>
            <person name="Riley R."/>
            <person name="Andreopoulos W."/>
            <person name="Labutti K."/>
            <person name="Pangilinan J."/>
            <person name="Ruiz-Duenas F.J."/>
            <person name="Barrasa J.M."/>
            <person name="Sanchez-Garcia M."/>
            <person name="Camarero S."/>
            <person name="Miyauchi S."/>
            <person name="Serrano A."/>
            <person name="Linde D."/>
            <person name="Babiker R."/>
            <person name="Drula E."/>
            <person name="Ayuso-Fernandez I."/>
            <person name="Pacheco R."/>
            <person name="Padilla G."/>
            <person name="Ferreira P."/>
            <person name="Barriuso J."/>
            <person name="Kellner H."/>
            <person name="Castanera R."/>
            <person name="Alfaro M."/>
            <person name="Ramirez L."/>
            <person name="Pisabarro A.G."/>
            <person name="Kuo A."/>
            <person name="Tritt A."/>
            <person name="Lipzen A."/>
            <person name="He G."/>
            <person name="Yan M."/>
            <person name="Ng V."/>
            <person name="Cullen D."/>
            <person name="Martin F."/>
            <person name="Rosso M.-N."/>
            <person name="Henrissat B."/>
            <person name="Hibbett D."/>
            <person name="Martinez A.T."/>
            <person name="Grigoriev I.V."/>
        </authorList>
    </citation>
    <scope>NUCLEOTIDE SEQUENCE</scope>
    <source>
        <strain evidence="2">ATCC 90797</strain>
    </source>
</reference>
<evidence type="ECO:0000313" key="2">
    <source>
        <dbReference type="EMBL" id="KAF9495510.1"/>
    </source>
</evidence>
<keyword evidence="3" id="KW-1185">Reference proteome</keyword>
<organism evidence="2 3">
    <name type="scientific">Pleurotus eryngii</name>
    <name type="common">Boletus of the steppes</name>
    <dbReference type="NCBI Taxonomy" id="5323"/>
    <lineage>
        <taxon>Eukaryota</taxon>
        <taxon>Fungi</taxon>
        <taxon>Dikarya</taxon>
        <taxon>Basidiomycota</taxon>
        <taxon>Agaricomycotina</taxon>
        <taxon>Agaricomycetes</taxon>
        <taxon>Agaricomycetidae</taxon>
        <taxon>Agaricales</taxon>
        <taxon>Pleurotineae</taxon>
        <taxon>Pleurotaceae</taxon>
        <taxon>Pleurotus</taxon>
    </lineage>
</organism>
<name>A0A9P5ZZH8_PLEER</name>
<dbReference type="Proteomes" id="UP000807025">
    <property type="component" value="Unassembled WGS sequence"/>
</dbReference>
<dbReference type="SUPFAM" id="SSF52047">
    <property type="entry name" value="RNI-like"/>
    <property type="match status" value="1"/>
</dbReference>